<reference evidence="6" key="1">
    <citation type="journal article" date="2019" name="Int. J. Syst. Evol. Microbiol.">
        <title>The Global Catalogue of Microorganisms (GCM) 10K type strain sequencing project: providing services to taxonomists for standard genome sequencing and annotation.</title>
        <authorList>
            <consortium name="The Broad Institute Genomics Platform"/>
            <consortium name="The Broad Institute Genome Sequencing Center for Infectious Disease"/>
            <person name="Wu L."/>
            <person name="Ma J."/>
        </authorList>
    </citation>
    <scope>NUCLEOTIDE SEQUENCE [LARGE SCALE GENOMIC DNA]</scope>
    <source>
        <strain evidence="6">JCM 18303</strain>
    </source>
</reference>
<keyword evidence="6" id="KW-1185">Reference proteome</keyword>
<dbReference type="PANTHER" id="PTHR43347">
    <property type="entry name" value="ACYL-COA SYNTHETASE"/>
    <property type="match status" value="1"/>
</dbReference>
<name>A0ABP9PPJ5_9PSEU</name>
<dbReference type="InterPro" id="IPR000873">
    <property type="entry name" value="AMP-dep_synth/lig_dom"/>
</dbReference>
<proteinExistence type="inferred from homology"/>
<feature type="domain" description="Acetyl-coenzyme A synthetase N-terminal" evidence="4">
    <location>
        <begin position="2"/>
        <end position="29"/>
    </location>
</feature>
<evidence type="ECO:0000259" key="3">
    <source>
        <dbReference type="Pfam" id="PF00501"/>
    </source>
</evidence>
<dbReference type="InterPro" id="IPR042099">
    <property type="entry name" value="ANL_N_sf"/>
</dbReference>
<dbReference type="Gene3D" id="3.40.50.12780">
    <property type="entry name" value="N-terminal domain of ligase-like"/>
    <property type="match status" value="1"/>
</dbReference>
<dbReference type="SUPFAM" id="SSF56801">
    <property type="entry name" value="Acetyl-CoA synthetase-like"/>
    <property type="match status" value="1"/>
</dbReference>
<dbReference type="PANTHER" id="PTHR43347:SF3">
    <property type="entry name" value="ACYL-COA SYNTHETASE SHORT-CHAIN FAMILY MEMBER 3, MITOCHONDRIAL"/>
    <property type="match status" value="1"/>
</dbReference>
<evidence type="ECO:0000313" key="6">
    <source>
        <dbReference type="Proteomes" id="UP001428817"/>
    </source>
</evidence>
<comment type="similarity">
    <text evidence="1">Belongs to the ATP-dependent AMP-binding enzyme family.</text>
</comment>
<evidence type="ECO:0008006" key="7">
    <source>
        <dbReference type="Google" id="ProtNLM"/>
    </source>
</evidence>
<evidence type="ECO:0000256" key="1">
    <source>
        <dbReference type="ARBA" id="ARBA00006432"/>
    </source>
</evidence>
<dbReference type="Proteomes" id="UP001428817">
    <property type="component" value="Unassembled WGS sequence"/>
</dbReference>
<evidence type="ECO:0000313" key="5">
    <source>
        <dbReference type="EMBL" id="GAA5148819.1"/>
    </source>
</evidence>
<feature type="compositionally biased region" description="Low complexity" evidence="2">
    <location>
        <begin position="263"/>
        <end position="275"/>
    </location>
</feature>
<evidence type="ECO:0000256" key="2">
    <source>
        <dbReference type="SAM" id="MobiDB-lite"/>
    </source>
</evidence>
<dbReference type="EMBL" id="BAABJP010000004">
    <property type="protein sequence ID" value="GAA5148819.1"/>
    <property type="molecule type" value="Genomic_DNA"/>
</dbReference>
<comment type="caution">
    <text evidence="5">The sequence shown here is derived from an EMBL/GenBank/DDBJ whole genome shotgun (WGS) entry which is preliminary data.</text>
</comment>
<gene>
    <name evidence="5" type="ORF">GCM10023321_11680</name>
</gene>
<dbReference type="Pfam" id="PF16177">
    <property type="entry name" value="ACAS_N"/>
    <property type="match status" value="1"/>
</dbReference>
<dbReference type="Pfam" id="PF00501">
    <property type="entry name" value="AMP-binding"/>
    <property type="match status" value="1"/>
</dbReference>
<feature type="domain" description="AMP-dependent synthetase/ligase" evidence="3">
    <location>
        <begin position="36"/>
        <end position="136"/>
    </location>
</feature>
<protein>
    <recommendedName>
        <fullName evidence="7">AMP-dependent synthetase/ligase domain-containing protein</fullName>
    </recommendedName>
</protein>
<feature type="region of interest" description="Disordered" evidence="2">
    <location>
        <begin position="256"/>
        <end position="282"/>
    </location>
</feature>
<evidence type="ECO:0000259" key="4">
    <source>
        <dbReference type="Pfam" id="PF16177"/>
    </source>
</evidence>
<accession>A0ABP9PPJ5</accession>
<dbReference type="InterPro" id="IPR032387">
    <property type="entry name" value="ACAS_N"/>
</dbReference>
<sequence>MPPTRALDGSRPPFYRWFPDAELNVCHNALDRHVEAGRGERAALVYDSPVTGIRRTYSYAGLRDEVARFAGVLAGLGVGRGDRVVIYLPMVPEAAIAMLACARLGAVHSVVFGGFAPRELAARIDDATPSVIVSASSGIEGSRVIELATHPDKHATFRAVGFVRGVTGGGRIRPARFFEVDTSLVSSRSNQNGVALDEVQPWNCPRGLGGWRRCVTKGATHTAACRGPGRRAGPEPRRIGWPGGFTLFARSRRRGCGMPGRSAAAPVGRARQPRAPVRRRAP</sequence>
<organism evidence="5 6">
    <name type="scientific">Pseudonocardia eucalypti</name>
    <dbReference type="NCBI Taxonomy" id="648755"/>
    <lineage>
        <taxon>Bacteria</taxon>
        <taxon>Bacillati</taxon>
        <taxon>Actinomycetota</taxon>
        <taxon>Actinomycetes</taxon>
        <taxon>Pseudonocardiales</taxon>
        <taxon>Pseudonocardiaceae</taxon>
        <taxon>Pseudonocardia</taxon>
    </lineage>
</organism>